<evidence type="ECO:0000256" key="1">
    <source>
        <dbReference type="SAM" id="Phobius"/>
    </source>
</evidence>
<proteinExistence type="predicted"/>
<dbReference type="InterPro" id="IPR050471">
    <property type="entry name" value="AB_hydrolase"/>
</dbReference>
<name>S0P6P9_9ENTE</name>
<dbReference type="Pfam" id="PF00561">
    <property type="entry name" value="Abhydrolase_1"/>
    <property type="match status" value="1"/>
</dbReference>
<dbReference type="InterPro" id="IPR029058">
    <property type="entry name" value="AB_hydrolase_fold"/>
</dbReference>
<dbReference type="eggNOG" id="COG0596">
    <property type="taxonomic scope" value="Bacteria"/>
</dbReference>
<evidence type="ECO:0000259" key="2">
    <source>
        <dbReference type="Pfam" id="PF00561"/>
    </source>
</evidence>
<keyword evidence="4" id="KW-1185">Reference proteome</keyword>
<dbReference type="PANTHER" id="PTHR43433">
    <property type="entry name" value="HYDROLASE, ALPHA/BETA FOLD FAMILY PROTEIN"/>
    <property type="match status" value="1"/>
</dbReference>
<dbReference type="STRING" id="1140003.OMY_00785"/>
<keyword evidence="1" id="KW-1133">Transmembrane helix</keyword>
<protein>
    <recommendedName>
        <fullName evidence="2">AB hydrolase-1 domain-containing protein</fullName>
    </recommendedName>
</protein>
<sequence length="237" mass="26601">MKQSKTLLLSDGSTLAYRIYGQGFPLILLHGNGNTGAYFERQVPTFAKFFKVIVVDSRGHGASNNLATRISYRLMANDVKELLETEKLTCVHILGFSDGANIAMAFASDHPQYVKKLILNAGNIEVNGMHLLIKWLTYLEYWVVWLLALFIPFFKAKVPIVHLMIQDTQITKKDLHNITAKTLVIVGKKDVIKVEHSFAIASAIPNSRFVLVPNHGHRLARTSPALFNEEVLNFLRG</sequence>
<dbReference type="Proteomes" id="UP000015961">
    <property type="component" value="Unassembled WGS sequence"/>
</dbReference>
<feature type="domain" description="AB hydrolase-1" evidence="2">
    <location>
        <begin position="25"/>
        <end position="147"/>
    </location>
</feature>
<reference evidence="3 4" key="1">
    <citation type="submission" date="2013-03" db="EMBL/GenBank/DDBJ databases">
        <title>The Genome Sequence of Enterococcus sulfureus ATCC_49903 (PacBio/Illumina hybrid assembly).</title>
        <authorList>
            <consortium name="The Broad Institute Genomics Platform"/>
            <consortium name="The Broad Institute Genome Sequencing Center for Infectious Disease"/>
            <person name="Earl A."/>
            <person name="Russ C."/>
            <person name="Gilmore M."/>
            <person name="Surin D."/>
            <person name="Walker B."/>
            <person name="Young S."/>
            <person name="Zeng Q."/>
            <person name="Gargeya S."/>
            <person name="Fitzgerald M."/>
            <person name="Haas B."/>
            <person name="Abouelleil A."/>
            <person name="Allen A.W."/>
            <person name="Alvarado L."/>
            <person name="Arachchi H.M."/>
            <person name="Berlin A.M."/>
            <person name="Chapman S.B."/>
            <person name="Gainer-Dewar J."/>
            <person name="Goldberg J."/>
            <person name="Griggs A."/>
            <person name="Gujja S."/>
            <person name="Hansen M."/>
            <person name="Howarth C."/>
            <person name="Imamovic A."/>
            <person name="Ireland A."/>
            <person name="Larimer J."/>
            <person name="McCowan C."/>
            <person name="Murphy C."/>
            <person name="Pearson M."/>
            <person name="Poon T.W."/>
            <person name="Priest M."/>
            <person name="Roberts A."/>
            <person name="Saif S."/>
            <person name="Shea T."/>
            <person name="Sisk P."/>
            <person name="Sykes S."/>
            <person name="Wortman J."/>
            <person name="Nusbaum C."/>
            <person name="Birren B."/>
        </authorList>
    </citation>
    <scope>NUCLEOTIDE SEQUENCE [LARGE SCALE GENOMIC DNA]</scope>
    <source>
        <strain evidence="3 4">ATCC 49903</strain>
    </source>
</reference>
<dbReference type="RefSeq" id="WP_016185240.1">
    <property type="nucleotide sequence ID" value="NZ_ASWO01000005.1"/>
</dbReference>
<keyword evidence="1" id="KW-0472">Membrane</keyword>
<feature type="transmembrane region" description="Helical" evidence="1">
    <location>
        <begin position="135"/>
        <end position="154"/>
    </location>
</feature>
<dbReference type="AlphaFoldDB" id="S0P6P9"/>
<dbReference type="InterPro" id="IPR000073">
    <property type="entry name" value="AB_hydrolase_1"/>
</dbReference>
<dbReference type="PRINTS" id="PR00111">
    <property type="entry name" value="ABHYDROLASE"/>
</dbReference>
<accession>S0P6P9</accession>
<dbReference type="Gene3D" id="3.40.50.1820">
    <property type="entry name" value="alpha/beta hydrolase"/>
    <property type="match status" value="1"/>
</dbReference>
<organism evidence="3 4">
    <name type="scientific">Enterococcus sulfureus ATCC 49903</name>
    <dbReference type="NCBI Taxonomy" id="1140003"/>
    <lineage>
        <taxon>Bacteria</taxon>
        <taxon>Bacillati</taxon>
        <taxon>Bacillota</taxon>
        <taxon>Bacilli</taxon>
        <taxon>Lactobacillales</taxon>
        <taxon>Enterococcaceae</taxon>
        <taxon>Enterococcus</taxon>
    </lineage>
</organism>
<evidence type="ECO:0000313" key="4">
    <source>
        <dbReference type="Proteomes" id="UP000015961"/>
    </source>
</evidence>
<keyword evidence="1" id="KW-0812">Transmembrane</keyword>
<evidence type="ECO:0000313" key="3">
    <source>
        <dbReference type="EMBL" id="EOT84166.1"/>
    </source>
</evidence>
<dbReference type="EMBL" id="ASWO01000005">
    <property type="protein sequence ID" value="EOT84166.1"/>
    <property type="molecule type" value="Genomic_DNA"/>
</dbReference>
<gene>
    <name evidence="3" type="ORF">I573_01893</name>
</gene>
<dbReference type="OrthoDB" id="9805423at2"/>
<comment type="caution">
    <text evidence="3">The sequence shown here is derived from an EMBL/GenBank/DDBJ whole genome shotgun (WGS) entry which is preliminary data.</text>
</comment>
<dbReference type="PANTHER" id="PTHR43433:SF5">
    <property type="entry name" value="AB HYDROLASE-1 DOMAIN-CONTAINING PROTEIN"/>
    <property type="match status" value="1"/>
</dbReference>
<dbReference type="PATRIC" id="fig|1140003.3.peg.743"/>
<dbReference type="SUPFAM" id="SSF53474">
    <property type="entry name" value="alpha/beta-Hydrolases"/>
    <property type="match status" value="1"/>
</dbReference>